<evidence type="ECO:0008006" key="4">
    <source>
        <dbReference type="Google" id="ProtNLM"/>
    </source>
</evidence>
<evidence type="ECO:0000313" key="3">
    <source>
        <dbReference type="Proteomes" id="UP000077755"/>
    </source>
</evidence>
<reference evidence="2" key="1">
    <citation type="journal article" date="2016" name="Nat. Genet.">
        <title>A high-quality carrot genome assembly provides new insights into carotenoid accumulation and asterid genome evolution.</title>
        <authorList>
            <person name="Iorizzo M."/>
            <person name="Ellison S."/>
            <person name="Senalik D."/>
            <person name="Zeng P."/>
            <person name="Satapoomin P."/>
            <person name="Huang J."/>
            <person name="Bowman M."/>
            <person name="Iovene M."/>
            <person name="Sanseverino W."/>
            <person name="Cavagnaro P."/>
            <person name="Yildiz M."/>
            <person name="Macko-Podgorni A."/>
            <person name="Moranska E."/>
            <person name="Grzebelus E."/>
            <person name="Grzebelus D."/>
            <person name="Ashrafi H."/>
            <person name="Zheng Z."/>
            <person name="Cheng S."/>
            <person name="Spooner D."/>
            <person name="Van Deynze A."/>
            <person name="Simon P."/>
        </authorList>
    </citation>
    <scope>NUCLEOTIDE SEQUENCE</scope>
    <source>
        <tissue evidence="2">Leaf</tissue>
    </source>
</reference>
<gene>
    <name evidence="2" type="ORF">DCAR_0521204</name>
</gene>
<reference evidence="2" key="2">
    <citation type="submission" date="2022-03" db="EMBL/GenBank/DDBJ databases">
        <title>Draft title - Genomic analysis of global carrot germplasm unveils the trajectory of domestication and the origin of high carotenoid orange carrot.</title>
        <authorList>
            <person name="Iorizzo M."/>
            <person name="Ellison S."/>
            <person name="Senalik D."/>
            <person name="Macko-Podgorni A."/>
            <person name="Grzebelus D."/>
            <person name="Bostan H."/>
            <person name="Rolling W."/>
            <person name="Curaba J."/>
            <person name="Simon P."/>
        </authorList>
    </citation>
    <scope>NUCLEOTIDE SEQUENCE</scope>
    <source>
        <tissue evidence="2">Leaf</tissue>
    </source>
</reference>
<keyword evidence="3" id="KW-1185">Reference proteome</keyword>
<feature type="region of interest" description="Disordered" evidence="1">
    <location>
        <begin position="197"/>
        <end position="219"/>
    </location>
</feature>
<name>A0AAF1B0A3_DAUCS</name>
<dbReference type="Proteomes" id="UP000077755">
    <property type="component" value="Chromosome 5"/>
</dbReference>
<dbReference type="PANTHER" id="PTHR33443">
    <property type="entry name" value="ZGC:112980"/>
    <property type="match status" value="1"/>
</dbReference>
<evidence type="ECO:0000313" key="2">
    <source>
        <dbReference type="EMBL" id="WOH01819.1"/>
    </source>
</evidence>
<dbReference type="AlphaFoldDB" id="A0AAF1B0A3"/>
<organism evidence="2 3">
    <name type="scientific">Daucus carota subsp. sativus</name>
    <name type="common">Carrot</name>
    <dbReference type="NCBI Taxonomy" id="79200"/>
    <lineage>
        <taxon>Eukaryota</taxon>
        <taxon>Viridiplantae</taxon>
        <taxon>Streptophyta</taxon>
        <taxon>Embryophyta</taxon>
        <taxon>Tracheophyta</taxon>
        <taxon>Spermatophyta</taxon>
        <taxon>Magnoliopsida</taxon>
        <taxon>eudicotyledons</taxon>
        <taxon>Gunneridae</taxon>
        <taxon>Pentapetalae</taxon>
        <taxon>asterids</taxon>
        <taxon>campanulids</taxon>
        <taxon>Apiales</taxon>
        <taxon>Apiaceae</taxon>
        <taxon>Apioideae</taxon>
        <taxon>Scandiceae</taxon>
        <taxon>Daucinae</taxon>
        <taxon>Daucus</taxon>
        <taxon>Daucus sect. Daucus</taxon>
    </lineage>
</organism>
<dbReference type="KEGG" id="dcr:108219952"/>
<sequence>MDPNAVVFDLSSDDDVGWGKNIGADDDDCDRVEDCKWIQDFFNDDSDDVVFVSEVVVKPKDRKLKIVTNNYVKDFNHGDDDDDCVILDGDPDKEVEAVEGLKTQDDATQSDSDELIVVGETGQVACRDYPHPRHLCAKFSFTATPHEQYCNQCHCYVCDSLAPCLQWGTGNSFSDHCHATAKEDFWNQQRDSLKKSHQTNLPVPKVPCTPMPTNQSPASTPQIEYHIPQAQVPVSAPVSTIQYSTYQNQVPKPAPISQLQCRTSQAQAPRLAPIQPCSTTNKMPSIRGQRSGSVMPIDNFQPNLTSLQLHNIANNVLVSDRRQTVGSLGPRVNVPAAVFKRRGSSGVALAAAQQSGYLNNAHGYKYRRNPALVAAPCKSITMRSAEKYTESSNCQHSSQQYVQKIPSKFIASQPPLQPHLSSQPDVGTPYMNPVPKQPLLPCQLKTSNVLVNSTSQPQKPYHQAYAGGMVSRQNSVQSRVSSQLIRTNSFGNRASSESPVYSPTNHAADGFQDVSQQQYQTSNFVDTGISGVDLNWVPNKSHDISQQPEAENFQPEGTGYLDESEPFGEFDSYFDGSSNDGSFDFLL</sequence>
<dbReference type="InterPro" id="IPR053234">
    <property type="entry name" value="RPM1_Interactor"/>
</dbReference>
<dbReference type="PANTHER" id="PTHR33443:SF35">
    <property type="entry name" value="VQ DOMAIN-CONTAINING PROTEIN"/>
    <property type="match status" value="1"/>
</dbReference>
<protein>
    <recommendedName>
        <fullName evidence="4">RPM1 interacting protein 13</fullName>
    </recommendedName>
</protein>
<feature type="region of interest" description="Disordered" evidence="1">
    <location>
        <begin position="539"/>
        <end position="581"/>
    </location>
</feature>
<dbReference type="EMBL" id="CP093347">
    <property type="protein sequence ID" value="WOH01819.1"/>
    <property type="molecule type" value="Genomic_DNA"/>
</dbReference>
<evidence type="ECO:0000256" key="1">
    <source>
        <dbReference type="SAM" id="MobiDB-lite"/>
    </source>
</evidence>
<proteinExistence type="predicted"/>
<accession>A0AAF1B0A3</accession>